<organism evidence="6 7">
    <name type="scientific">Citrullus colocynthis</name>
    <name type="common">colocynth</name>
    <dbReference type="NCBI Taxonomy" id="252529"/>
    <lineage>
        <taxon>Eukaryota</taxon>
        <taxon>Viridiplantae</taxon>
        <taxon>Streptophyta</taxon>
        <taxon>Embryophyta</taxon>
        <taxon>Tracheophyta</taxon>
        <taxon>Spermatophyta</taxon>
        <taxon>Magnoliopsida</taxon>
        <taxon>eudicotyledons</taxon>
        <taxon>Gunneridae</taxon>
        <taxon>Pentapetalae</taxon>
        <taxon>rosids</taxon>
        <taxon>fabids</taxon>
        <taxon>Cucurbitales</taxon>
        <taxon>Cucurbitaceae</taxon>
        <taxon>Benincaseae</taxon>
        <taxon>Citrullus</taxon>
    </lineage>
</organism>
<dbReference type="InterPro" id="IPR019775">
    <property type="entry name" value="WD40_repeat_CS"/>
</dbReference>
<evidence type="ECO:0000256" key="4">
    <source>
        <dbReference type="PROSITE-ProRule" id="PRU00221"/>
    </source>
</evidence>
<dbReference type="InterPro" id="IPR001680">
    <property type="entry name" value="WD40_rpt"/>
</dbReference>
<name>A0ABP0Z894_9ROSI</name>
<dbReference type="CDD" id="cd00200">
    <property type="entry name" value="WD40"/>
    <property type="match status" value="1"/>
</dbReference>
<feature type="repeat" description="WD" evidence="4">
    <location>
        <begin position="253"/>
        <end position="294"/>
    </location>
</feature>
<reference evidence="6 7" key="1">
    <citation type="submission" date="2024-03" db="EMBL/GenBank/DDBJ databases">
        <authorList>
            <person name="Gkanogiannis A."/>
            <person name="Becerra Lopez-Lavalle L."/>
        </authorList>
    </citation>
    <scope>NUCLEOTIDE SEQUENCE [LARGE SCALE GENOMIC DNA]</scope>
</reference>
<dbReference type="PANTHER" id="PTHR19923:SF0">
    <property type="entry name" value="PLEIOTROPIC REGULATOR 1"/>
    <property type="match status" value="1"/>
</dbReference>
<keyword evidence="1 4" id="KW-0853">WD repeat</keyword>
<evidence type="ECO:0008006" key="8">
    <source>
        <dbReference type="Google" id="ProtNLM"/>
    </source>
</evidence>
<dbReference type="PANTHER" id="PTHR19923">
    <property type="entry name" value="WD40 REPEAT PROTEINPRL1/PRL2-RELATED"/>
    <property type="match status" value="1"/>
</dbReference>
<dbReference type="PROSITE" id="PS00678">
    <property type="entry name" value="WD_REPEATS_1"/>
    <property type="match status" value="2"/>
</dbReference>
<dbReference type="Proteomes" id="UP001642487">
    <property type="component" value="Chromosome 9"/>
</dbReference>
<dbReference type="PROSITE" id="PS50082">
    <property type="entry name" value="WD_REPEATS_2"/>
    <property type="match status" value="4"/>
</dbReference>
<dbReference type="InterPro" id="IPR020472">
    <property type="entry name" value="WD40_PAC1"/>
</dbReference>
<evidence type="ECO:0000313" key="7">
    <source>
        <dbReference type="Proteomes" id="UP001642487"/>
    </source>
</evidence>
<feature type="compositionally biased region" description="Low complexity" evidence="5">
    <location>
        <begin position="128"/>
        <end position="138"/>
    </location>
</feature>
<feature type="repeat" description="WD" evidence="4">
    <location>
        <begin position="295"/>
        <end position="336"/>
    </location>
</feature>
<evidence type="ECO:0000256" key="1">
    <source>
        <dbReference type="ARBA" id="ARBA00022574"/>
    </source>
</evidence>
<accession>A0ABP0Z894</accession>
<keyword evidence="2" id="KW-0677">Repeat</keyword>
<proteinExistence type="inferred from homology"/>
<protein>
    <recommendedName>
        <fullName evidence="8">Protein pleiotropic regulatory locus 1</fullName>
    </recommendedName>
</protein>
<feature type="region of interest" description="Disordered" evidence="5">
    <location>
        <begin position="462"/>
        <end position="483"/>
    </location>
</feature>
<dbReference type="InterPro" id="IPR036322">
    <property type="entry name" value="WD40_repeat_dom_sf"/>
</dbReference>
<dbReference type="Gene3D" id="2.130.10.10">
    <property type="entry name" value="YVTN repeat-like/Quinoprotein amine dehydrogenase"/>
    <property type="match status" value="1"/>
</dbReference>
<evidence type="ECO:0000256" key="3">
    <source>
        <dbReference type="ARBA" id="ARBA00025726"/>
    </source>
</evidence>
<feature type="repeat" description="WD" evidence="4">
    <location>
        <begin position="211"/>
        <end position="252"/>
    </location>
</feature>
<feature type="region of interest" description="Disordered" evidence="5">
    <location>
        <begin position="61"/>
        <end position="138"/>
    </location>
</feature>
<gene>
    <name evidence="6" type="ORF">CITCOLO1_LOCUS21414</name>
</gene>
<evidence type="ECO:0000256" key="5">
    <source>
        <dbReference type="SAM" id="MobiDB-lite"/>
    </source>
</evidence>
<feature type="compositionally biased region" description="Polar residues" evidence="5">
    <location>
        <begin position="63"/>
        <end position="86"/>
    </location>
</feature>
<dbReference type="SMART" id="SM00320">
    <property type="entry name" value="WD40"/>
    <property type="match status" value="7"/>
</dbReference>
<dbReference type="InterPro" id="IPR045241">
    <property type="entry name" value="Prp46/PLRG1-like"/>
</dbReference>
<dbReference type="Pfam" id="PF00400">
    <property type="entry name" value="WD40"/>
    <property type="match status" value="6"/>
</dbReference>
<comment type="similarity">
    <text evidence="3">Belongs to the WD repeat PRL1/PRL2 family.</text>
</comment>
<dbReference type="EMBL" id="OZ021743">
    <property type="protein sequence ID" value="CAK9328979.1"/>
    <property type="molecule type" value="Genomic_DNA"/>
</dbReference>
<sequence length="483" mass="53182">MPGPALEMEPVEPQSLKKLSFKSLKRALDLFSPVHGHVAPLDPESKKIRISHKISVEYGGMKNASSKPTGQASSAPDSAPGTSAPSNVLALPGPGDSRDAKSGAQNAPVIGPTVQPNAQNDGGLQGRSSAIVSASGSSERMSTSAIMERIPSKWPRPVWHAPWRNYRVISGHLGWVRSVAFDPSNTWFCTGSADRTIKIWDVASGKLKLTLTGHIEQVRGLAVSNRHTYMFSAGDDKQVKCWDLEQNKVIRHYHGHLSGVYCLALHPTIDVLLTGGRDSVCRVWDIRSKMQIHALSGHDNTVCSVFTRPTDPQVVTGSHDTTIKFWDLRYGKTMTTLTYHKKSVRAMALHPKEHSFASASADNIKKFNLPRGEFLHNMLSQQKTIINAMAVNEEGVMVTGGDNGSLWFWDWKSGHNFQQSQTIVQPGSLDSEAGIYAISYDITGSRLVTCEADKTIKMWKEDENATPETHPLNFKPPKDIRRF</sequence>
<dbReference type="PROSITE" id="PS50294">
    <property type="entry name" value="WD_REPEATS_REGION"/>
    <property type="match status" value="4"/>
</dbReference>
<dbReference type="InterPro" id="IPR015943">
    <property type="entry name" value="WD40/YVTN_repeat-like_dom_sf"/>
</dbReference>
<feature type="repeat" description="WD" evidence="4">
    <location>
        <begin position="169"/>
        <end position="210"/>
    </location>
</feature>
<dbReference type="PRINTS" id="PR00320">
    <property type="entry name" value="GPROTEINBRPT"/>
</dbReference>
<dbReference type="SUPFAM" id="SSF50978">
    <property type="entry name" value="WD40 repeat-like"/>
    <property type="match status" value="1"/>
</dbReference>
<keyword evidence="7" id="KW-1185">Reference proteome</keyword>
<evidence type="ECO:0000313" key="6">
    <source>
        <dbReference type="EMBL" id="CAK9328979.1"/>
    </source>
</evidence>
<evidence type="ECO:0000256" key="2">
    <source>
        <dbReference type="ARBA" id="ARBA00022737"/>
    </source>
</evidence>